<protein>
    <submittedName>
        <fullName evidence="3">Serine/threonine-protein kinase RsbW</fullName>
    </submittedName>
</protein>
<dbReference type="InterPro" id="IPR036890">
    <property type="entry name" value="HATPase_C_sf"/>
</dbReference>
<evidence type="ECO:0000313" key="4">
    <source>
        <dbReference type="Proteomes" id="UP000199021"/>
    </source>
</evidence>
<dbReference type="Gene3D" id="3.30.565.10">
    <property type="entry name" value="Histidine kinase-like ATPase, C-terminal domain"/>
    <property type="match status" value="1"/>
</dbReference>
<dbReference type="SUPFAM" id="SSF55874">
    <property type="entry name" value="ATPase domain of HSP90 chaperone/DNA topoisomerase II/histidine kinase"/>
    <property type="match status" value="1"/>
</dbReference>
<organism evidence="3 4">
    <name type="scientific">Neolewinella agarilytica</name>
    <dbReference type="NCBI Taxonomy" id="478744"/>
    <lineage>
        <taxon>Bacteria</taxon>
        <taxon>Pseudomonadati</taxon>
        <taxon>Bacteroidota</taxon>
        <taxon>Saprospiria</taxon>
        <taxon>Saprospirales</taxon>
        <taxon>Lewinellaceae</taxon>
        <taxon>Neolewinella</taxon>
    </lineage>
</organism>
<dbReference type="OrthoDB" id="1467655at2"/>
<evidence type="ECO:0000259" key="2">
    <source>
        <dbReference type="Pfam" id="PF13581"/>
    </source>
</evidence>
<reference evidence="4" key="1">
    <citation type="submission" date="2016-10" db="EMBL/GenBank/DDBJ databases">
        <authorList>
            <person name="Varghese N."/>
            <person name="Submissions S."/>
        </authorList>
    </citation>
    <scope>NUCLEOTIDE SEQUENCE [LARGE SCALE GENOMIC DNA]</scope>
    <source>
        <strain evidence="4">DSM 24740</strain>
    </source>
</reference>
<evidence type="ECO:0000313" key="3">
    <source>
        <dbReference type="EMBL" id="SEQ30462.1"/>
    </source>
</evidence>
<sequence>MLKLASDPSNITKVEKYVSQIADRYKLDQEKHTNMLISLTEAVNNAIIHGNKQDRSKMVSIKLAQTRSGLAVRVSDQGCGFNYDQLPDPTSPERLCECGGRGVFLMNQLCDKIRYINGGSTVEMQFKIK</sequence>
<dbReference type="GO" id="GO:0004674">
    <property type="term" value="F:protein serine/threonine kinase activity"/>
    <property type="evidence" value="ECO:0007669"/>
    <property type="project" value="UniProtKB-KW"/>
</dbReference>
<dbReference type="FunCoup" id="A0A1H9EXS0">
    <property type="interactions" value="32"/>
</dbReference>
<dbReference type="CDD" id="cd16936">
    <property type="entry name" value="HATPase_RsbW-like"/>
    <property type="match status" value="1"/>
</dbReference>
<dbReference type="RefSeq" id="WP_090167352.1">
    <property type="nucleotide sequence ID" value="NZ_FOFB01000008.1"/>
</dbReference>
<dbReference type="InterPro" id="IPR050267">
    <property type="entry name" value="Anti-sigma-factor_SerPK"/>
</dbReference>
<dbReference type="AlphaFoldDB" id="A0A1H9EXS0"/>
<proteinExistence type="predicted"/>
<dbReference type="InterPro" id="IPR003594">
    <property type="entry name" value="HATPase_dom"/>
</dbReference>
<dbReference type="InParanoid" id="A0A1H9EXS0"/>
<dbReference type="STRING" id="478744.SAMN05444359_10810"/>
<keyword evidence="3" id="KW-0418">Kinase</keyword>
<name>A0A1H9EXS0_9BACT</name>
<gene>
    <name evidence="3" type="ORF">SAMN05444359_10810</name>
</gene>
<dbReference type="Pfam" id="PF13581">
    <property type="entry name" value="HATPase_c_2"/>
    <property type="match status" value="1"/>
</dbReference>
<dbReference type="PANTHER" id="PTHR35526">
    <property type="entry name" value="ANTI-SIGMA-F FACTOR RSBW-RELATED"/>
    <property type="match status" value="1"/>
</dbReference>
<accession>A0A1H9EXS0</accession>
<keyword evidence="4" id="KW-1185">Reference proteome</keyword>
<keyword evidence="3" id="KW-0808">Transferase</keyword>
<evidence type="ECO:0000256" key="1">
    <source>
        <dbReference type="ARBA" id="ARBA00022527"/>
    </source>
</evidence>
<feature type="domain" description="Histidine kinase/HSP90-like ATPase" evidence="2">
    <location>
        <begin position="5"/>
        <end position="125"/>
    </location>
</feature>
<dbReference type="PANTHER" id="PTHR35526:SF3">
    <property type="entry name" value="ANTI-SIGMA-F FACTOR RSBW"/>
    <property type="match status" value="1"/>
</dbReference>
<dbReference type="EMBL" id="FOFB01000008">
    <property type="protein sequence ID" value="SEQ30462.1"/>
    <property type="molecule type" value="Genomic_DNA"/>
</dbReference>
<keyword evidence="1" id="KW-0723">Serine/threonine-protein kinase</keyword>
<dbReference type="Proteomes" id="UP000199021">
    <property type="component" value="Unassembled WGS sequence"/>
</dbReference>